<accession>A0A8F5GXG7</accession>
<gene>
    <name evidence="3" type="ORF">J5U21_02098</name>
</gene>
<proteinExistence type="predicted"/>
<feature type="transmembrane region" description="Helical" evidence="2">
    <location>
        <begin position="6"/>
        <end position="25"/>
    </location>
</feature>
<evidence type="ECO:0000256" key="1">
    <source>
        <dbReference type="SAM" id="Coils"/>
    </source>
</evidence>
<dbReference type="RefSeq" id="WP_218260661.1">
    <property type="nucleotide sequence ID" value="NZ_CP077715.1"/>
</dbReference>
<name>A0A8F5GXG7_9CREN</name>
<protein>
    <submittedName>
        <fullName evidence="3">Uncharacterized protein</fullName>
    </submittedName>
</protein>
<feature type="coiled-coil region" evidence="1">
    <location>
        <begin position="78"/>
        <end position="112"/>
    </location>
</feature>
<dbReference type="InterPro" id="IPR053108">
    <property type="entry name" value="Chlamydial_TARP"/>
</dbReference>
<dbReference type="EMBL" id="CP077715">
    <property type="protein sequence ID" value="QXJ32447.1"/>
    <property type="molecule type" value="Genomic_DNA"/>
</dbReference>
<dbReference type="Proteomes" id="UP000693941">
    <property type="component" value="Chromosome"/>
</dbReference>
<keyword evidence="2" id="KW-0472">Membrane</keyword>
<reference evidence="3" key="1">
    <citation type="journal article" date="2021" name="Environ. Microbiol.">
        <title>New insights into the diversity and evolution of the archaeal mobilome from three complete genomes of Saccharolobus shibatae.</title>
        <authorList>
            <person name="Medvedeva S."/>
            <person name="Brandt D."/>
            <person name="Cvirkaite-Krupovic V."/>
            <person name="Liu Y."/>
            <person name="Severinov K."/>
            <person name="Ishino S."/>
            <person name="Ishino Y."/>
            <person name="Prangishvili D."/>
            <person name="Kalinowski J."/>
            <person name="Krupovic M."/>
        </authorList>
    </citation>
    <scope>NUCLEOTIDE SEQUENCE</scope>
    <source>
        <strain evidence="3">BEU9</strain>
    </source>
</reference>
<keyword evidence="1" id="KW-0175">Coiled coil</keyword>
<keyword evidence="2" id="KW-1133">Transmembrane helix</keyword>
<keyword evidence="2" id="KW-0812">Transmembrane</keyword>
<dbReference type="AlphaFoldDB" id="A0A8F5GXG7"/>
<dbReference type="GeneID" id="65560532"/>
<evidence type="ECO:0000256" key="2">
    <source>
        <dbReference type="SAM" id="Phobius"/>
    </source>
</evidence>
<dbReference type="PANTHER" id="PTHR36975">
    <property type="match status" value="1"/>
</dbReference>
<organism evidence="3 4">
    <name type="scientific">Saccharolobus shibatae</name>
    <dbReference type="NCBI Taxonomy" id="2286"/>
    <lineage>
        <taxon>Archaea</taxon>
        <taxon>Thermoproteota</taxon>
        <taxon>Thermoprotei</taxon>
        <taxon>Sulfolobales</taxon>
        <taxon>Sulfolobaceae</taxon>
        <taxon>Saccharolobus</taxon>
    </lineage>
</organism>
<sequence length="395" mass="43676">MDVKYILVAIIIILFIVNLISLFYLNAQISTLSSNYNTLINNYNTLKTYYQNLNSNYSTLYSSYSNLVNSYNSLSSQYTTLSSEFAALKAEYNNLSAKYNSLSQNYSTLSAQLSLTTGVMTVQSFYIYLAQVNTQGMQSLLKGPMVSYFQITSPPGNGTIVLSPSNASTALPIIGAKLSQFFDYVSVKTELKELVVTPLQNYVMGEGLVSFNNEYANGTIVTNYAIITVVAEKVNLTTWQIVYVKIDNSISQGQYTTLVTLFNMLQALESKDIAELQSILVGPYPSYVYIAQGPYAGNYSGLSVLNVFIDTILSKEISTLRFDLYYFNITPINPTTSIVDMYGIFSITSINGSTYTFYTDLHITAELEPNGVPQVVGLDILNSLTQGELISVIPT</sequence>
<dbReference type="PANTHER" id="PTHR36975:SF5">
    <property type="entry name" value="TRANSLOCATED ACTIN-RECRUITING PHOSPHOPROTEIN"/>
    <property type="match status" value="1"/>
</dbReference>
<evidence type="ECO:0000313" key="3">
    <source>
        <dbReference type="EMBL" id="QXJ32447.1"/>
    </source>
</evidence>
<evidence type="ECO:0000313" key="4">
    <source>
        <dbReference type="Proteomes" id="UP000693941"/>
    </source>
</evidence>